<dbReference type="InterPro" id="IPR036156">
    <property type="entry name" value="Beta-gal/glucu_dom_sf"/>
</dbReference>
<feature type="transmembrane region" description="Helical" evidence="1">
    <location>
        <begin position="302"/>
        <end position="321"/>
    </location>
</feature>
<dbReference type="STRING" id="2903.R1CQ36"/>
<evidence type="ECO:0000313" key="3">
    <source>
        <dbReference type="EnsemblProtists" id="EOD24772"/>
    </source>
</evidence>
<dbReference type="Pfam" id="PF02836">
    <property type="entry name" value="Glyco_hydro_2_C"/>
    <property type="match status" value="1"/>
</dbReference>
<dbReference type="HOGENOM" id="CLU_654584_0_0_1"/>
<dbReference type="Gene3D" id="3.20.20.80">
    <property type="entry name" value="Glycosidases"/>
    <property type="match status" value="1"/>
</dbReference>
<dbReference type="RefSeq" id="XP_005777201.1">
    <property type="nucleotide sequence ID" value="XM_005777144.1"/>
</dbReference>
<dbReference type="Proteomes" id="UP000013827">
    <property type="component" value="Unassembled WGS sequence"/>
</dbReference>
<dbReference type="SUPFAM" id="SSF49303">
    <property type="entry name" value="beta-Galactosidase/glucuronidase domain"/>
    <property type="match status" value="1"/>
</dbReference>
<dbReference type="PANTHER" id="PTHR42732:SF1">
    <property type="entry name" value="BETA-MANNOSIDASE"/>
    <property type="match status" value="1"/>
</dbReference>
<dbReference type="SUPFAM" id="SSF51445">
    <property type="entry name" value="(Trans)glycosidases"/>
    <property type="match status" value="1"/>
</dbReference>
<dbReference type="Gene3D" id="2.60.40.10">
    <property type="entry name" value="Immunoglobulins"/>
    <property type="match status" value="1"/>
</dbReference>
<dbReference type="InterPro" id="IPR013783">
    <property type="entry name" value="Ig-like_fold"/>
</dbReference>
<dbReference type="eggNOG" id="KOG2024">
    <property type="taxonomic scope" value="Eukaryota"/>
</dbReference>
<dbReference type="InterPro" id="IPR006103">
    <property type="entry name" value="Glyco_hydro_2_cat"/>
</dbReference>
<accession>A0A0D3JMN7</accession>
<dbReference type="PROSITE" id="PS00608">
    <property type="entry name" value="GLYCOSYL_HYDROL_F2_2"/>
    <property type="match status" value="1"/>
</dbReference>
<sequence length="420" mass="46123">MGELCEWACCFFFLEFFSCVKNDGQVPTTAAIRVVFHWPEGSVRLPSEPAASDAKLIPPGASATFSVVGVLLQPMLWGVRSPSMYVAAVELVVSDAGGPDRVADRVDVRFGVRKVEWGSKLGFRLNGESLKLRGGCLHHDNGPLGAAAIDRAEERRVEILKRNGYNAIRTAHNPASPALLDACDRLGMLVVNEAFDSWSKGKLADDYHLYFDAWWHRDLADMVLRDRNHPSVVIWSIGNEIPLRARPLGATMTSSIGKYASSYEEAVFKGHPDKVVRSDVRPADYISSSRLGSFWATRAEELLILLFLALVIGYCTGFYVVGWTALLPVRLVMSYGWDLLLASAMLLRLHGRLFAPRLPGKKAVAAMPAAEQEEAKARRKAAARAYSSRRNGALLACALAAAARWHYGWGDVRSYLGASS</sequence>
<dbReference type="GO" id="GO:0005975">
    <property type="term" value="P:carbohydrate metabolic process"/>
    <property type="evidence" value="ECO:0007669"/>
    <property type="project" value="InterPro"/>
</dbReference>
<organism evidence="3 4">
    <name type="scientific">Emiliania huxleyi (strain CCMP1516)</name>
    <dbReference type="NCBI Taxonomy" id="280463"/>
    <lineage>
        <taxon>Eukaryota</taxon>
        <taxon>Haptista</taxon>
        <taxon>Haptophyta</taxon>
        <taxon>Prymnesiophyceae</taxon>
        <taxon>Isochrysidales</taxon>
        <taxon>Noelaerhabdaceae</taxon>
        <taxon>Emiliania</taxon>
    </lineage>
</organism>
<evidence type="ECO:0000313" key="4">
    <source>
        <dbReference type="Proteomes" id="UP000013827"/>
    </source>
</evidence>
<dbReference type="GO" id="GO:0004553">
    <property type="term" value="F:hydrolase activity, hydrolyzing O-glycosyl compounds"/>
    <property type="evidence" value="ECO:0007669"/>
    <property type="project" value="InterPro"/>
</dbReference>
<reference evidence="4" key="1">
    <citation type="journal article" date="2013" name="Nature">
        <title>Pan genome of the phytoplankton Emiliania underpins its global distribution.</title>
        <authorList>
            <person name="Read B.A."/>
            <person name="Kegel J."/>
            <person name="Klute M.J."/>
            <person name="Kuo A."/>
            <person name="Lefebvre S.C."/>
            <person name="Maumus F."/>
            <person name="Mayer C."/>
            <person name="Miller J."/>
            <person name="Monier A."/>
            <person name="Salamov A."/>
            <person name="Young J."/>
            <person name="Aguilar M."/>
            <person name="Claverie J.M."/>
            <person name="Frickenhaus S."/>
            <person name="Gonzalez K."/>
            <person name="Herman E.K."/>
            <person name="Lin Y.C."/>
            <person name="Napier J."/>
            <person name="Ogata H."/>
            <person name="Sarno A.F."/>
            <person name="Shmutz J."/>
            <person name="Schroeder D."/>
            <person name="de Vargas C."/>
            <person name="Verret F."/>
            <person name="von Dassow P."/>
            <person name="Valentin K."/>
            <person name="Van de Peer Y."/>
            <person name="Wheeler G."/>
            <person name="Dacks J.B."/>
            <person name="Delwiche C.F."/>
            <person name="Dyhrman S.T."/>
            <person name="Glockner G."/>
            <person name="John U."/>
            <person name="Richards T."/>
            <person name="Worden A.Z."/>
            <person name="Zhang X."/>
            <person name="Grigoriev I.V."/>
            <person name="Allen A.E."/>
            <person name="Bidle K."/>
            <person name="Borodovsky M."/>
            <person name="Bowler C."/>
            <person name="Brownlee C."/>
            <person name="Cock J.M."/>
            <person name="Elias M."/>
            <person name="Gladyshev V.N."/>
            <person name="Groth M."/>
            <person name="Guda C."/>
            <person name="Hadaegh A."/>
            <person name="Iglesias-Rodriguez M.D."/>
            <person name="Jenkins J."/>
            <person name="Jones B.M."/>
            <person name="Lawson T."/>
            <person name="Leese F."/>
            <person name="Lindquist E."/>
            <person name="Lobanov A."/>
            <person name="Lomsadze A."/>
            <person name="Malik S.B."/>
            <person name="Marsh M.E."/>
            <person name="Mackinder L."/>
            <person name="Mock T."/>
            <person name="Mueller-Roeber B."/>
            <person name="Pagarete A."/>
            <person name="Parker M."/>
            <person name="Probert I."/>
            <person name="Quesneville H."/>
            <person name="Raines C."/>
            <person name="Rensing S.A."/>
            <person name="Riano-Pachon D.M."/>
            <person name="Richier S."/>
            <person name="Rokitta S."/>
            <person name="Shiraiwa Y."/>
            <person name="Soanes D.M."/>
            <person name="van der Giezen M."/>
            <person name="Wahlund T.M."/>
            <person name="Williams B."/>
            <person name="Wilson W."/>
            <person name="Wolfe G."/>
            <person name="Wurch L.L."/>
        </authorList>
    </citation>
    <scope>NUCLEOTIDE SEQUENCE</scope>
</reference>
<keyword evidence="4" id="KW-1185">Reference proteome</keyword>
<keyword evidence="1" id="KW-1133">Transmembrane helix</keyword>
<keyword evidence="1" id="KW-0812">Transmembrane</keyword>
<dbReference type="InterPro" id="IPR006101">
    <property type="entry name" value="Glyco_hydro_2"/>
</dbReference>
<proteinExistence type="predicted"/>
<dbReference type="KEGG" id="ehx:EMIHUDRAFT_469299"/>
<dbReference type="InterPro" id="IPR023232">
    <property type="entry name" value="Glyco_hydro_2_AS"/>
</dbReference>
<dbReference type="EnsemblProtists" id="EOD24772">
    <property type="protein sequence ID" value="EOD24772"/>
    <property type="gene ID" value="EMIHUDRAFT_469299"/>
</dbReference>
<dbReference type="PRINTS" id="PR00132">
    <property type="entry name" value="GLHYDRLASE2"/>
</dbReference>
<dbReference type="PaxDb" id="2903-EOD24772"/>
<protein>
    <recommendedName>
        <fullName evidence="2">Glycoside hydrolase family 2 catalytic domain-containing protein</fullName>
    </recommendedName>
</protein>
<evidence type="ECO:0000259" key="2">
    <source>
        <dbReference type="Pfam" id="PF02836"/>
    </source>
</evidence>
<dbReference type="AlphaFoldDB" id="A0A0D3JMN7"/>
<reference evidence="3" key="2">
    <citation type="submission" date="2024-10" db="UniProtKB">
        <authorList>
            <consortium name="EnsemblProtists"/>
        </authorList>
    </citation>
    <scope>IDENTIFICATION</scope>
</reference>
<dbReference type="PANTHER" id="PTHR42732">
    <property type="entry name" value="BETA-GALACTOSIDASE"/>
    <property type="match status" value="1"/>
</dbReference>
<keyword evidence="1" id="KW-0472">Membrane</keyword>
<dbReference type="GeneID" id="17270317"/>
<evidence type="ECO:0000256" key="1">
    <source>
        <dbReference type="SAM" id="Phobius"/>
    </source>
</evidence>
<dbReference type="InterPro" id="IPR017853">
    <property type="entry name" value="GH"/>
</dbReference>
<feature type="domain" description="Glycoside hydrolase family 2 catalytic" evidence="2">
    <location>
        <begin position="123"/>
        <end position="241"/>
    </location>
</feature>
<name>A0A0D3JMN7_EMIH1</name>
<dbReference type="InterPro" id="IPR051913">
    <property type="entry name" value="GH2_Domain-Containing"/>
</dbReference>